<dbReference type="AlphaFoldDB" id="A0A401PRB0"/>
<accession>A0A401PRB0</accession>
<evidence type="ECO:0000259" key="5">
    <source>
        <dbReference type="PROSITE" id="PS51635"/>
    </source>
</evidence>
<dbReference type="GO" id="GO:0016020">
    <property type="term" value="C:membrane"/>
    <property type="evidence" value="ECO:0007669"/>
    <property type="project" value="TreeGrafter"/>
</dbReference>
<dbReference type="Proteomes" id="UP000288216">
    <property type="component" value="Unassembled WGS sequence"/>
</dbReference>
<dbReference type="STRING" id="75743.A0A401PRB0"/>
<keyword evidence="2" id="KW-0442">Lipid degradation</keyword>
<dbReference type="GO" id="GO:0047499">
    <property type="term" value="F:calcium-independent phospholipase A2 activity"/>
    <property type="evidence" value="ECO:0007669"/>
    <property type="project" value="TreeGrafter"/>
</dbReference>
<dbReference type="PROSITE" id="PS51635">
    <property type="entry name" value="PNPLA"/>
    <property type="match status" value="1"/>
</dbReference>
<proteinExistence type="predicted"/>
<dbReference type="Pfam" id="PF01734">
    <property type="entry name" value="Patatin"/>
    <property type="match status" value="1"/>
</dbReference>
<dbReference type="SUPFAM" id="SSF52151">
    <property type="entry name" value="FabD/lysophospholipase-like"/>
    <property type="match status" value="1"/>
</dbReference>
<reference evidence="6 7" key="1">
    <citation type="journal article" date="2018" name="Nat. Ecol. Evol.">
        <title>Shark genomes provide insights into elasmobranch evolution and the origin of vertebrates.</title>
        <authorList>
            <person name="Hara Y"/>
            <person name="Yamaguchi K"/>
            <person name="Onimaru K"/>
            <person name="Kadota M"/>
            <person name="Koyanagi M"/>
            <person name="Keeley SD"/>
            <person name="Tatsumi K"/>
            <person name="Tanaka K"/>
            <person name="Motone F"/>
            <person name="Kageyama Y"/>
            <person name="Nozu R"/>
            <person name="Adachi N"/>
            <person name="Nishimura O"/>
            <person name="Nakagawa R"/>
            <person name="Tanegashima C"/>
            <person name="Kiyatake I"/>
            <person name="Matsumoto R"/>
            <person name="Murakumo K"/>
            <person name="Nishida K"/>
            <person name="Terakita A"/>
            <person name="Kuratani S"/>
            <person name="Sato K"/>
            <person name="Hyodo S Kuraku.S."/>
        </authorList>
    </citation>
    <scope>NUCLEOTIDE SEQUENCE [LARGE SCALE GENOMIC DNA]</scope>
</reference>
<keyword evidence="7" id="KW-1185">Reference proteome</keyword>
<feature type="domain" description="PNPLA" evidence="5">
    <location>
        <begin position="1"/>
        <end position="165"/>
    </location>
</feature>
<dbReference type="OrthoDB" id="630895at2759"/>
<keyword evidence="1" id="KW-0378">Hydrolase</keyword>
<dbReference type="EMBL" id="BFAA01013805">
    <property type="protein sequence ID" value="GCB75664.1"/>
    <property type="molecule type" value="Genomic_DNA"/>
</dbReference>
<evidence type="ECO:0000313" key="7">
    <source>
        <dbReference type="Proteomes" id="UP000288216"/>
    </source>
</evidence>
<comment type="caution">
    <text evidence="4">Lacks conserved residue(s) required for the propagation of feature annotation.</text>
</comment>
<dbReference type="InterPro" id="IPR002641">
    <property type="entry name" value="PNPLA_dom"/>
</dbReference>
<evidence type="ECO:0000256" key="4">
    <source>
        <dbReference type="PROSITE-ProRule" id="PRU01161"/>
    </source>
</evidence>
<name>A0A401PRB0_SCYTO</name>
<dbReference type="Gene3D" id="3.40.1090.10">
    <property type="entry name" value="Cytosolic phospholipase A2 catalytic domain"/>
    <property type="match status" value="1"/>
</dbReference>
<evidence type="ECO:0000256" key="2">
    <source>
        <dbReference type="ARBA" id="ARBA00022963"/>
    </source>
</evidence>
<gene>
    <name evidence="6" type="ORF">scyTo_0019036</name>
</gene>
<dbReference type="OMA" id="MEMACND"/>
<dbReference type="PANTHER" id="PTHR24185:SF1">
    <property type="entry name" value="CALCIUM-INDEPENDENT PHOSPHOLIPASE A2-GAMMA"/>
    <property type="match status" value="1"/>
</dbReference>
<dbReference type="PANTHER" id="PTHR24185">
    <property type="entry name" value="CALCIUM-INDEPENDENT PHOSPHOLIPASE A2-GAMMA"/>
    <property type="match status" value="1"/>
</dbReference>
<organism evidence="6 7">
    <name type="scientific">Scyliorhinus torazame</name>
    <name type="common">Cloudy catshark</name>
    <name type="synonym">Catulus torazame</name>
    <dbReference type="NCBI Taxonomy" id="75743"/>
    <lineage>
        <taxon>Eukaryota</taxon>
        <taxon>Metazoa</taxon>
        <taxon>Chordata</taxon>
        <taxon>Craniata</taxon>
        <taxon>Vertebrata</taxon>
        <taxon>Chondrichthyes</taxon>
        <taxon>Elasmobranchii</taxon>
        <taxon>Galeomorphii</taxon>
        <taxon>Galeoidea</taxon>
        <taxon>Carcharhiniformes</taxon>
        <taxon>Scyliorhinidae</taxon>
        <taxon>Scyliorhinus</taxon>
    </lineage>
</organism>
<evidence type="ECO:0000256" key="3">
    <source>
        <dbReference type="ARBA" id="ARBA00023098"/>
    </source>
</evidence>
<keyword evidence="3" id="KW-0443">Lipid metabolism</keyword>
<evidence type="ECO:0000313" key="6">
    <source>
        <dbReference type="EMBL" id="GCB75664.1"/>
    </source>
</evidence>
<comment type="caution">
    <text evidence="6">The sequence shown here is derived from an EMBL/GenBank/DDBJ whole genome shotgun (WGS) entry which is preliminary data.</text>
</comment>
<protein>
    <recommendedName>
        <fullName evidence="5">PNPLA domain-containing protein</fullName>
    </recommendedName>
</protein>
<evidence type="ECO:0000256" key="1">
    <source>
        <dbReference type="ARBA" id="ARBA00022801"/>
    </source>
</evidence>
<sequence length="192" mass="21734">MEEERGAILAFMLGFFQISLDECEEMYRKLGTDVFKQNVIVGTMKMGWSHAFYESEPWEKILKERMGEELLIQTARNPKSPKVAAISTIVNKGTPLKAFVFRNYNHLPSVRSHYMGGCQYKLWQAIRASSAAPGYFQEYAIGSNLHQLLLRNGCYGFNGVISEAQSSPIQYSLLTDFIVCSHVRNTCSPKGM</sequence>
<dbReference type="InterPro" id="IPR016035">
    <property type="entry name" value="Acyl_Trfase/lysoPLipase"/>
</dbReference>
<dbReference type="GO" id="GO:0019369">
    <property type="term" value="P:arachidonate metabolic process"/>
    <property type="evidence" value="ECO:0007669"/>
    <property type="project" value="TreeGrafter"/>
</dbReference>
<dbReference type="GO" id="GO:0016042">
    <property type="term" value="P:lipid catabolic process"/>
    <property type="evidence" value="ECO:0007669"/>
    <property type="project" value="UniProtKB-KW"/>
</dbReference>